<protein>
    <submittedName>
        <fullName evidence="1">DUF488 domain-containing protein</fullName>
    </submittedName>
</protein>
<evidence type="ECO:0000313" key="2">
    <source>
        <dbReference type="Proteomes" id="UP001595923"/>
    </source>
</evidence>
<proteinExistence type="predicted"/>
<sequence length="125" mass="14230">MAADTAPRIDLVRVYDAVHDPPRGQVFLVDRVWPRGVRKEALRLDGWPKDAAPSNELRTWFGHDPAKWEEFRERYTAELESRPEAVAPLVEAARKGPVTLLFGAKDTEHNQAVVLRDHLRARAGR</sequence>
<organism evidence="1 2">
    <name type="scientific">Nocardiopsis mangrovi</name>
    <dbReference type="NCBI Taxonomy" id="1179818"/>
    <lineage>
        <taxon>Bacteria</taxon>
        <taxon>Bacillati</taxon>
        <taxon>Actinomycetota</taxon>
        <taxon>Actinomycetes</taxon>
        <taxon>Streptosporangiales</taxon>
        <taxon>Nocardiopsidaceae</taxon>
        <taxon>Nocardiopsis</taxon>
    </lineage>
</organism>
<dbReference type="PANTHER" id="PTHR36849">
    <property type="entry name" value="CYTOPLASMIC PROTEIN-RELATED"/>
    <property type="match status" value="1"/>
</dbReference>
<gene>
    <name evidence="1" type="ORF">ACFO4E_26110</name>
</gene>
<dbReference type="PANTHER" id="PTHR36849:SF1">
    <property type="entry name" value="CYTOPLASMIC PROTEIN"/>
    <property type="match status" value="1"/>
</dbReference>
<reference evidence="2" key="1">
    <citation type="journal article" date="2019" name="Int. J. Syst. Evol. Microbiol.">
        <title>The Global Catalogue of Microorganisms (GCM) 10K type strain sequencing project: providing services to taxonomists for standard genome sequencing and annotation.</title>
        <authorList>
            <consortium name="The Broad Institute Genomics Platform"/>
            <consortium name="The Broad Institute Genome Sequencing Center for Infectious Disease"/>
            <person name="Wu L."/>
            <person name="Ma J."/>
        </authorList>
    </citation>
    <scope>NUCLEOTIDE SEQUENCE [LARGE SCALE GENOMIC DNA]</scope>
    <source>
        <strain evidence="2">XZYJ18</strain>
    </source>
</reference>
<name>A0ABV9E2E2_9ACTN</name>
<dbReference type="Pfam" id="PF22752">
    <property type="entry name" value="DUF488-N3i"/>
    <property type="match status" value="1"/>
</dbReference>
<dbReference type="InterPro" id="IPR052552">
    <property type="entry name" value="YeaO-like"/>
</dbReference>
<accession>A0ABV9E2E2</accession>
<dbReference type="Proteomes" id="UP001595923">
    <property type="component" value="Unassembled WGS sequence"/>
</dbReference>
<evidence type="ECO:0000313" key="1">
    <source>
        <dbReference type="EMBL" id="MFC4565345.1"/>
    </source>
</evidence>
<comment type="caution">
    <text evidence="1">The sequence shown here is derived from an EMBL/GenBank/DDBJ whole genome shotgun (WGS) entry which is preliminary data.</text>
</comment>
<dbReference type="EMBL" id="JBHSFQ010000036">
    <property type="protein sequence ID" value="MFC4565345.1"/>
    <property type="molecule type" value="Genomic_DNA"/>
</dbReference>
<dbReference type="RefSeq" id="WP_378579196.1">
    <property type="nucleotide sequence ID" value="NZ_JBHSFQ010000036.1"/>
</dbReference>
<keyword evidence="2" id="KW-1185">Reference proteome</keyword>